<feature type="transmembrane region" description="Helical" evidence="7">
    <location>
        <begin position="6"/>
        <end position="23"/>
    </location>
</feature>
<organism evidence="9 10">
    <name type="scientific">Sphingorhabdus pulchriflava</name>
    <dbReference type="NCBI Taxonomy" id="2292257"/>
    <lineage>
        <taxon>Bacteria</taxon>
        <taxon>Pseudomonadati</taxon>
        <taxon>Pseudomonadota</taxon>
        <taxon>Alphaproteobacteria</taxon>
        <taxon>Sphingomonadales</taxon>
        <taxon>Sphingomonadaceae</taxon>
        <taxon>Sphingorhabdus</taxon>
    </lineage>
</organism>
<evidence type="ECO:0000256" key="4">
    <source>
        <dbReference type="ARBA" id="ARBA00023002"/>
    </source>
</evidence>
<dbReference type="OrthoDB" id="9770329at2"/>
<dbReference type="Pfam" id="PF04116">
    <property type="entry name" value="FA_hydroxylase"/>
    <property type="match status" value="1"/>
</dbReference>
<dbReference type="PANTHER" id="PTHR21624:SF1">
    <property type="entry name" value="ALKYLGLYCEROL MONOOXYGENASE"/>
    <property type="match status" value="1"/>
</dbReference>
<keyword evidence="4" id="KW-0560">Oxidoreductase</keyword>
<keyword evidence="5" id="KW-0443">Lipid metabolism</keyword>
<gene>
    <name evidence="9" type="ORF">DXH95_15385</name>
</gene>
<feature type="transmembrane region" description="Helical" evidence="7">
    <location>
        <begin position="146"/>
        <end position="166"/>
    </location>
</feature>
<dbReference type="InterPro" id="IPR051689">
    <property type="entry name" value="Sterol_desaturase/TMEM195"/>
</dbReference>
<dbReference type="AlphaFoldDB" id="A0A371B252"/>
<evidence type="ECO:0000313" key="10">
    <source>
        <dbReference type="Proteomes" id="UP000263833"/>
    </source>
</evidence>
<dbReference type="InterPro" id="IPR006694">
    <property type="entry name" value="Fatty_acid_hydroxylase"/>
</dbReference>
<keyword evidence="3 7" id="KW-1133">Transmembrane helix</keyword>
<evidence type="ECO:0000256" key="5">
    <source>
        <dbReference type="ARBA" id="ARBA00023098"/>
    </source>
</evidence>
<dbReference type="GO" id="GO:0005506">
    <property type="term" value="F:iron ion binding"/>
    <property type="evidence" value="ECO:0007669"/>
    <property type="project" value="InterPro"/>
</dbReference>
<feature type="domain" description="Fatty acid hydroxylase" evidence="8">
    <location>
        <begin position="87"/>
        <end position="223"/>
    </location>
</feature>
<evidence type="ECO:0000256" key="3">
    <source>
        <dbReference type="ARBA" id="ARBA00022989"/>
    </source>
</evidence>
<dbReference type="GO" id="GO:0008610">
    <property type="term" value="P:lipid biosynthetic process"/>
    <property type="evidence" value="ECO:0007669"/>
    <property type="project" value="InterPro"/>
</dbReference>
<dbReference type="Proteomes" id="UP000263833">
    <property type="component" value="Unassembled WGS sequence"/>
</dbReference>
<feature type="transmembrane region" description="Helical" evidence="7">
    <location>
        <begin position="78"/>
        <end position="99"/>
    </location>
</feature>
<feature type="transmembrane region" description="Helical" evidence="7">
    <location>
        <begin position="43"/>
        <end position="66"/>
    </location>
</feature>
<evidence type="ECO:0000256" key="1">
    <source>
        <dbReference type="ARBA" id="ARBA00004127"/>
    </source>
</evidence>
<proteinExistence type="predicted"/>
<reference evidence="10" key="1">
    <citation type="submission" date="2018-08" db="EMBL/GenBank/DDBJ databases">
        <authorList>
            <person name="Kim S.-J."/>
            <person name="Jung G.-Y."/>
        </authorList>
    </citation>
    <scope>NUCLEOTIDE SEQUENCE [LARGE SCALE GENOMIC DNA]</scope>
    <source>
        <strain evidence="10">GY_G</strain>
    </source>
</reference>
<keyword evidence="2 7" id="KW-0812">Transmembrane</keyword>
<evidence type="ECO:0000313" key="9">
    <source>
        <dbReference type="EMBL" id="RDV01665.1"/>
    </source>
</evidence>
<keyword evidence="6 7" id="KW-0472">Membrane</keyword>
<dbReference type="EMBL" id="QRGP01000003">
    <property type="protein sequence ID" value="RDV01665.1"/>
    <property type="molecule type" value="Genomic_DNA"/>
</dbReference>
<dbReference type="GO" id="GO:0012505">
    <property type="term" value="C:endomembrane system"/>
    <property type="evidence" value="ECO:0007669"/>
    <property type="project" value="UniProtKB-SubCell"/>
</dbReference>
<evidence type="ECO:0000256" key="7">
    <source>
        <dbReference type="SAM" id="Phobius"/>
    </source>
</evidence>
<keyword evidence="10" id="KW-1185">Reference proteome</keyword>
<evidence type="ECO:0000259" key="8">
    <source>
        <dbReference type="Pfam" id="PF04116"/>
    </source>
</evidence>
<sequence length="259" mass="29349">MGTKLVALIPAIAFVLIALIETMRPRRALRFGRLRRWTTSFVLLASSRFTVWLLAWIIAVPVAASWAENNSIGLFNQIALPLWAEWLGAFLLLDFAMWLQHLLTHKVPLLWRFHKVHHADPDIDVSTAIRFHPGEIAFSVIWKAGWVLLLGVAAPIVIAFEAWLAANAAFNHGNIELPRSIDRLVRPFLVTPDMHLVHHSTALKEQQSNYGFALTLWDRLCGTYRNESEKGRDLQPIGLSEMQDEQPTRALTSLELPLT</sequence>
<name>A0A371B252_9SPHN</name>
<dbReference type="GO" id="GO:0016020">
    <property type="term" value="C:membrane"/>
    <property type="evidence" value="ECO:0007669"/>
    <property type="project" value="GOC"/>
</dbReference>
<dbReference type="GO" id="GO:0006643">
    <property type="term" value="P:membrane lipid metabolic process"/>
    <property type="evidence" value="ECO:0007669"/>
    <property type="project" value="TreeGrafter"/>
</dbReference>
<protein>
    <submittedName>
        <fullName evidence="9">Sterol desaturase family protein</fullName>
    </submittedName>
</protein>
<dbReference type="GO" id="GO:0050479">
    <property type="term" value="F:glyceryl-ether monooxygenase activity"/>
    <property type="evidence" value="ECO:0007669"/>
    <property type="project" value="TreeGrafter"/>
</dbReference>
<comment type="subcellular location">
    <subcellularLocation>
        <location evidence="1">Endomembrane system</location>
        <topology evidence="1">Multi-pass membrane protein</topology>
    </subcellularLocation>
</comment>
<dbReference type="PANTHER" id="PTHR21624">
    <property type="entry name" value="STEROL DESATURASE-RELATED PROTEIN"/>
    <property type="match status" value="1"/>
</dbReference>
<evidence type="ECO:0000256" key="2">
    <source>
        <dbReference type="ARBA" id="ARBA00022692"/>
    </source>
</evidence>
<comment type="caution">
    <text evidence="9">The sequence shown here is derived from an EMBL/GenBank/DDBJ whole genome shotgun (WGS) entry which is preliminary data.</text>
</comment>
<evidence type="ECO:0000256" key="6">
    <source>
        <dbReference type="ARBA" id="ARBA00023136"/>
    </source>
</evidence>
<accession>A0A371B252</accession>